<feature type="region of interest" description="Disordered" evidence="1">
    <location>
        <begin position="529"/>
        <end position="591"/>
    </location>
</feature>
<protein>
    <submittedName>
        <fullName evidence="2">Uncharacterized protein</fullName>
    </submittedName>
</protein>
<gene>
    <name evidence="2" type="ORF">M5K25_027130</name>
</gene>
<feature type="region of interest" description="Disordered" evidence="1">
    <location>
        <begin position="633"/>
        <end position="663"/>
    </location>
</feature>
<feature type="compositionally biased region" description="Low complexity" evidence="1">
    <location>
        <begin position="566"/>
        <end position="591"/>
    </location>
</feature>
<comment type="caution">
    <text evidence="2">The sequence shown here is derived from an EMBL/GenBank/DDBJ whole genome shotgun (WGS) entry which is preliminary data.</text>
</comment>
<feature type="compositionally biased region" description="Basic and acidic residues" evidence="1">
    <location>
        <begin position="533"/>
        <end position="564"/>
    </location>
</feature>
<name>A0ABD0TZ86_DENTH</name>
<feature type="region of interest" description="Disordered" evidence="1">
    <location>
        <begin position="237"/>
        <end position="257"/>
    </location>
</feature>
<dbReference type="AlphaFoldDB" id="A0ABD0TZ86"/>
<organism evidence="2 3">
    <name type="scientific">Dendrobium thyrsiflorum</name>
    <name type="common">Pinecone-like raceme dendrobium</name>
    <name type="synonym">Orchid</name>
    <dbReference type="NCBI Taxonomy" id="117978"/>
    <lineage>
        <taxon>Eukaryota</taxon>
        <taxon>Viridiplantae</taxon>
        <taxon>Streptophyta</taxon>
        <taxon>Embryophyta</taxon>
        <taxon>Tracheophyta</taxon>
        <taxon>Spermatophyta</taxon>
        <taxon>Magnoliopsida</taxon>
        <taxon>Liliopsida</taxon>
        <taxon>Asparagales</taxon>
        <taxon>Orchidaceae</taxon>
        <taxon>Epidendroideae</taxon>
        <taxon>Malaxideae</taxon>
        <taxon>Dendrobiinae</taxon>
        <taxon>Dendrobium</taxon>
    </lineage>
</organism>
<dbReference type="Proteomes" id="UP001552299">
    <property type="component" value="Unassembled WGS sequence"/>
</dbReference>
<accession>A0ABD0TZ86</accession>
<dbReference type="EMBL" id="JANQDX010000019">
    <property type="protein sequence ID" value="KAL0904965.1"/>
    <property type="molecule type" value="Genomic_DNA"/>
</dbReference>
<evidence type="ECO:0000256" key="1">
    <source>
        <dbReference type="SAM" id="MobiDB-lite"/>
    </source>
</evidence>
<sequence>MTRLPATLHRIASSLCTTPHTYATLQLALTRFRFACASMSVTQCTFTAACAQHFRLPLCQQAPHRTAPLLLSCIGDPEVDAGFVFDEQGRTNILGFPFFDVFFGFDETADDYIDRILYQLSLSLKEHIRPGHWVINRRPPPPPPPAPSPADTILRATCLTLFSLFSMIHRRKTIHTKHEINTKKRKPRFFVNGKVADSGGGGRRVTINHWRGQMCSSIDNVNRYKILSRHLGMDKRLGKSGWPAGGSRPAGSRREEGWQNRAVGGWVFRQGRELGAAVRRLGAGMEGRWWLWGGELGGGQGKMEKIQQAHLVILPSWRPPRAIQELPASHSCCPACIVDPELDHGFVYNDQGQVDILISPFFDVNLEIDRAVEEYVESITFSLAASIDEQLSPVQWQIIHTALTLTLTLTPPKSEPKLSLASYLGRPPSPSLLLLGFLGETSFSQKESSRTAKSVIHSTSTSRVLCMADPERDSDFIYNEQGFVDILRSPFFDVNPEVDNSAEEYLESIIFTLSNSIEEQLSTIQWQITAKPRQGETDPDKALRPHPGSRELSRIGAPSRDHARSRCATARPRPLRAPAAPTRARCATSPAARRHPLRACARPLRAPAPAVRPHPLRAPAARALPALAPAVRAHRARSSAAPDFRERTSSEEDKELLSQTEGDNVVAVADGTLGNSDDILEGGELACLTPEGVTD</sequence>
<keyword evidence="3" id="KW-1185">Reference proteome</keyword>
<proteinExistence type="predicted"/>
<evidence type="ECO:0000313" key="3">
    <source>
        <dbReference type="Proteomes" id="UP001552299"/>
    </source>
</evidence>
<reference evidence="2 3" key="1">
    <citation type="journal article" date="2024" name="Plant Biotechnol. J.">
        <title>Dendrobium thyrsiflorum genome and its molecular insights into genes involved in important horticultural traits.</title>
        <authorList>
            <person name="Chen B."/>
            <person name="Wang J.Y."/>
            <person name="Zheng P.J."/>
            <person name="Li K.L."/>
            <person name="Liang Y.M."/>
            <person name="Chen X.F."/>
            <person name="Zhang C."/>
            <person name="Zhao X."/>
            <person name="He X."/>
            <person name="Zhang G.Q."/>
            <person name="Liu Z.J."/>
            <person name="Xu Q."/>
        </authorList>
    </citation>
    <scope>NUCLEOTIDE SEQUENCE [LARGE SCALE GENOMIC DNA]</scope>
    <source>
        <strain evidence="2">GZMU011</strain>
    </source>
</reference>
<evidence type="ECO:0000313" key="2">
    <source>
        <dbReference type="EMBL" id="KAL0904965.1"/>
    </source>
</evidence>